<comment type="caution">
    <text evidence="1">The sequence shown here is derived from an EMBL/GenBank/DDBJ whole genome shotgun (WGS) entry which is preliminary data.</text>
</comment>
<name>A0A369K690_HYPMA</name>
<proteinExistence type="predicted"/>
<accession>A0A369K690</accession>
<sequence>MVPIFDGCATWNRRCSILNLGAQRFPLSTEETRKTNAESRDFIMVCDLKLTYSHVATGAPQARRLAPISPFLIFRSAKRKQSPNINRCNWRRRGGLVHQHQERWPGKYAECHFP</sequence>
<dbReference type="InParanoid" id="A0A369K690"/>
<reference evidence="1" key="1">
    <citation type="submission" date="2018-04" db="EMBL/GenBank/DDBJ databases">
        <title>Whole genome sequencing of Hypsizygus marmoreus.</title>
        <authorList>
            <person name="Choi I.-G."/>
            <person name="Min B."/>
            <person name="Kim J.-G."/>
            <person name="Kim S."/>
            <person name="Oh Y.-L."/>
            <person name="Kong W.-S."/>
            <person name="Park H."/>
            <person name="Jeong J."/>
            <person name="Song E.-S."/>
        </authorList>
    </citation>
    <scope>NUCLEOTIDE SEQUENCE [LARGE SCALE GENOMIC DNA]</scope>
    <source>
        <strain evidence="1">51987-8</strain>
    </source>
</reference>
<organism evidence="1 2">
    <name type="scientific">Hypsizygus marmoreus</name>
    <name type="common">White beech mushroom</name>
    <name type="synonym">Agaricus marmoreus</name>
    <dbReference type="NCBI Taxonomy" id="39966"/>
    <lineage>
        <taxon>Eukaryota</taxon>
        <taxon>Fungi</taxon>
        <taxon>Dikarya</taxon>
        <taxon>Basidiomycota</taxon>
        <taxon>Agaricomycotina</taxon>
        <taxon>Agaricomycetes</taxon>
        <taxon>Agaricomycetidae</taxon>
        <taxon>Agaricales</taxon>
        <taxon>Tricholomatineae</taxon>
        <taxon>Lyophyllaceae</taxon>
        <taxon>Hypsizygus</taxon>
    </lineage>
</organism>
<dbReference type="EMBL" id="LUEZ02000012">
    <property type="protein sequence ID" value="RDB28317.1"/>
    <property type="molecule type" value="Genomic_DNA"/>
</dbReference>
<evidence type="ECO:0000313" key="1">
    <source>
        <dbReference type="EMBL" id="RDB28317.1"/>
    </source>
</evidence>
<dbReference type="AlphaFoldDB" id="A0A369K690"/>
<gene>
    <name evidence="1" type="ORF">Hypma_001325</name>
</gene>
<keyword evidence="2" id="KW-1185">Reference proteome</keyword>
<evidence type="ECO:0000313" key="2">
    <source>
        <dbReference type="Proteomes" id="UP000076154"/>
    </source>
</evidence>
<dbReference type="Proteomes" id="UP000076154">
    <property type="component" value="Unassembled WGS sequence"/>
</dbReference>
<protein>
    <submittedName>
        <fullName evidence="1">Uncharacterized protein</fullName>
    </submittedName>
</protein>